<comment type="caution">
    <text evidence="3">The sequence shown here is derived from an EMBL/GenBank/DDBJ whole genome shotgun (WGS) entry which is preliminary data.</text>
</comment>
<organism evidence="3 4">
    <name type="scientific">Kineosporia succinea</name>
    <dbReference type="NCBI Taxonomy" id="84632"/>
    <lineage>
        <taxon>Bacteria</taxon>
        <taxon>Bacillati</taxon>
        <taxon>Actinomycetota</taxon>
        <taxon>Actinomycetes</taxon>
        <taxon>Kineosporiales</taxon>
        <taxon>Kineosporiaceae</taxon>
        <taxon>Kineosporia</taxon>
    </lineage>
</organism>
<dbReference type="RefSeq" id="WP_307239410.1">
    <property type="nucleotide sequence ID" value="NZ_JAUSQZ010000001.1"/>
</dbReference>
<evidence type="ECO:0000313" key="3">
    <source>
        <dbReference type="EMBL" id="MDP9825534.1"/>
    </source>
</evidence>
<accession>A0ABT9NYN4</accession>
<evidence type="ECO:0000313" key="4">
    <source>
        <dbReference type="Proteomes" id="UP001235712"/>
    </source>
</evidence>
<keyword evidence="2" id="KW-0472">Membrane</keyword>
<dbReference type="Pfam" id="PF14030">
    <property type="entry name" value="DUF4245"/>
    <property type="match status" value="1"/>
</dbReference>
<evidence type="ECO:0000256" key="1">
    <source>
        <dbReference type="SAM" id="MobiDB-lite"/>
    </source>
</evidence>
<keyword evidence="4" id="KW-1185">Reference proteome</keyword>
<feature type="compositionally biased region" description="Low complexity" evidence="1">
    <location>
        <begin position="1"/>
        <end position="31"/>
    </location>
</feature>
<reference evidence="3 4" key="1">
    <citation type="submission" date="2023-07" db="EMBL/GenBank/DDBJ databases">
        <title>Sequencing the genomes of 1000 actinobacteria strains.</title>
        <authorList>
            <person name="Klenk H.-P."/>
        </authorList>
    </citation>
    <scope>NUCLEOTIDE SEQUENCE [LARGE SCALE GENOMIC DNA]</scope>
    <source>
        <strain evidence="3 4">DSM 44388</strain>
    </source>
</reference>
<name>A0ABT9NYN4_9ACTN</name>
<dbReference type="EMBL" id="JAUSQZ010000001">
    <property type="protein sequence ID" value="MDP9825534.1"/>
    <property type="molecule type" value="Genomic_DNA"/>
</dbReference>
<sequence length="220" mass="22567">MTETPSTDSPAAASETAPSAGSSSASPASEAQVVGSAAARSAEHRRKSMSTRPRDMLISMAVIVGIVLLLLLLVPRPNGLPTHDVNVSSAALGAGPSVGFAPSQPDLPAGWTARSAGLETGTTNDIATWSLTYTTPGGTYAGIQQAKDVTRAWESRQVTDGQEAGTETIGGVEWVVRSRNDRGTISFVNRADDGITTVVTGTATEAQMNEFATAVAAVLP</sequence>
<keyword evidence="2" id="KW-0812">Transmembrane</keyword>
<dbReference type="Proteomes" id="UP001235712">
    <property type="component" value="Unassembled WGS sequence"/>
</dbReference>
<feature type="region of interest" description="Disordered" evidence="1">
    <location>
        <begin position="1"/>
        <end position="51"/>
    </location>
</feature>
<evidence type="ECO:0008006" key="5">
    <source>
        <dbReference type="Google" id="ProtNLM"/>
    </source>
</evidence>
<keyword evidence="2" id="KW-1133">Transmembrane helix</keyword>
<dbReference type="InterPro" id="IPR025339">
    <property type="entry name" value="DUF4245"/>
</dbReference>
<gene>
    <name evidence="3" type="ORF">J2S57_001283</name>
</gene>
<protein>
    <recommendedName>
        <fullName evidence="5">DUF4245 domain-containing protein</fullName>
    </recommendedName>
</protein>
<feature type="transmembrane region" description="Helical" evidence="2">
    <location>
        <begin position="56"/>
        <end position="74"/>
    </location>
</feature>
<proteinExistence type="predicted"/>
<evidence type="ECO:0000256" key="2">
    <source>
        <dbReference type="SAM" id="Phobius"/>
    </source>
</evidence>